<evidence type="ECO:0000256" key="1">
    <source>
        <dbReference type="SAM" id="MobiDB-lite"/>
    </source>
</evidence>
<dbReference type="Proteomes" id="UP000606786">
    <property type="component" value="Unassembled WGS sequence"/>
</dbReference>
<organism evidence="2 3">
    <name type="scientific">Ceratitis capitata</name>
    <name type="common">Mediterranean fruit fly</name>
    <name type="synonym">Tephritis capitata</name>
    <dbReference type="NCBI Taxonomy" id="7213"/>
    <lineage>
        <taxon>Eukaryota</taxon>
        <taxon>Metazoa</taxon>
        <taxon>Ecdysozoa</taxon>
        <taxon>Arthropoda</taxon>
        <taxon>Hexapoda</taxon>
        <taxon>Insecta</taxon>
        <taxon>Pterygota</taxon>
        <taxon>Neoptera</taxon>
        <taxon>Endopterygota</taxon>
        <taxon>Diptera</taxon>
        <taxon>Brachycera</taxon>
        <taxon>Muscomorpha</taxon>
        <taxon>Tephritoidea</taxon>
        <taxon>Tephritidae</taxon>
        <taxon>Ceratitis</taxon>
        <taxon>Ceratitis</taxon>
    </lineage>
</organism>
<name>A0A811TYU5_CERCA</name>
<keyword evidence="3" id="KW-1185">Reference proteome</keyword>
<protein>
    <submittedName>
        <fullName evidence="2">(Mediterranean fruit fly) hypothetical protein</fullName>
    </submittedName>
</protein>
<dbReference type="AlphaFoldDB" id="A0A811TYU5"/>
<evidence type="ECO:0000313" key="3">
    <source>
        <dbReference type="Proteomes" id="UP000606786"/>
    </source>
</evidence>
<gene>
    <name evidence="2" type="ORF">CCAP1982_LOCUS798</name>
</gene>
<evidence type="ECO:0000313" key="2">
    <source>
        <dbReference type="EMBL" id="CAD6991909.1"/>
    </source>
</evidence>
<feature type="region of interest" description="Disordered" evidence="1">
    <location>
        <begin position="28"/>
        <end position="59"/>
    </location>
</feature>
<sequence length="124" mass="13723">MSVVRITAICSYKPVDIGIDHIGNWRRDQITEDDEGSEESVSDYTEQDTQPSKMSSPEAIATAVQRKEQLFNANKDEVNSNSMPSTFSTFTVDIKSINSSGSNSCLEGQENIKIKFFALHLAEA</sequence>
<proteinExistence type="predicted"/>
<accession>A0A811TYU5</accession>
<dbReference type="EMBL" id="CAJHJT010000001">
    <property type="protein sequence ID" value="CAD6991909.1"/>
    <property type="molecule type" value="Genomic_DNA"/>
</dbReference>
<feature type="compositionally biased region" description="Acidic residues" evidence="1">
    <location>
        <begin position="31"/>
        <end position="41"/>
    </location>
</feature>
<comment type="caution">
    <text evidence="2">The sequence shown here is derived from an EMBL/GenBank/DDBJ whole genome shotgun (WGS) entry which is preliminary data.</text>
</comment>
<reference evidence="2" key="1">
    <citation type="submission" date="2020-11" db="EMBL/GenBank/DDBJ databases">
        <authorList>
            <person name="Whitehead M."/>
        </authorList>
    </citation>
    <scope>NUCLEOTIDE SEQUENCE</scope>
    <source>
        <strain evidence="2">EGII</strain>
    </source>
</reference>